<keyword evidence="4" id="KW-0186">Copper</keyword>
<dbReference type="InterPro" id="IPR008972">
    <property type="entry name" value="Cupredoxin"/>
</dbReference>
<evidence type="ECO:0000256" key="5">
    <source>
        <dbReference type="ARBA" id="ARBA00023180"/>
    </source>
</evidence>
<keyword evidence="11" id="KW-1185">Reference proteome</keyword>
<sequence length="183" mass="19526">MAKQLEVCVLVILSLALTCTATSYTVGDTSGWDISTDLGTWEKGKTFYVGDVLLFQYSSSDTLNQVTQEGFKTCNTSNVLKMYTNGNTTITLSKPGPWYFISGNKLYCLGGMKLQVNVENNQAYSPASAPLPPSGSNQGASLPQPSSKSNLPTSTGVTNGGRHTLIVSFALGFMATVFLVVKN</sequence>
<dbReference type="CDD" id="cd04216">
    <property type="entry name" value="Phytocyanin"/>
    <property type="match status" value="1"/>
</dbReference>
<feature type="domain" description="Phytocyanin" evidence="9">
    <location>
        <begin position="22"/>
        <end position="120"/>
    </location>
</feature>
<evidence type="ECO:0000256" key="8">
    <source>
        <dbReference type="SAM" id="SignalP"/>
    </source>
</evidence>
<dbReference type="EMBL" id="RXIC02000026">
    <property type="protein sequence ID" value="KAB1204121.1"/>
    <property type="molecule type" value="Genomic_DNA"/>
</dbReference>
<dbReference type="InterPro" id="IPR003245">
    <property type="entry name" value="Phytocyanin_dom"/>
</dbReference>
<feature type="transmembrane region" description="Helical" evidence="7">
    <location>
        <begin position="163"/>
        <end position="181"/>
    </location>
</feature>
<dbReference type="InterPro" id="IPR039391">
    <property type="entry name" value="Phytocyanin-like"/>
</dbReference>
<evidence type="ECO:0000256" key="7">
    <source>
        <dbReference type="SAM" id="Phobius"/>
    </source>
</evidence>
<dbReference type="FunFam" id="2.60.40.420:FF:000003">
    <property type="entry name" value="Blue copper"/>
    <property type="match status" value="1"/>
</dbReference>
<name>A0A6A1UV36_9ROSI</name>
<evidence type="ECO:0000256" key="6">
    <source>
        <dbReference type="SAM" id="MobiDB-lite"/>
    </source>
</evidence>
<dbReference type="OrthoDB" id="581242at2759"/>
<keyword evidence="7" id="KW-0472">Membrane</keyword>
<organism evidence="10 11">
    <name type="scientific">Morella rubra</name>
    <name type="common">Chinese bayberry</name>
    <dbReference type="NCBI Taxonomy" id="262757"/>
    <lineage>
        <taxon>Eukaryota</taxon>
        <taxon>Viridiplantae</taxon>
        <taxon>Streptophyta</taxon>
        <taxon>Embryophyta</taxon>
        <taxon>Tracheophyta</taxon>
        <taxon>Spermatophyta</taxon>
        <taxon>Magnoliopsida</taxon>
        <taxon>eudicotyledons</taxon>
        <taxon>Gunneridae</taxon>
        <taxon>Pentapetalae</taxon>
        <taxon>rosids</taxon>
        <taxon>fabids</taxon>
        <taxon>Fagales</taxon>
        <taxon>Myricaceae</taxon>
        <taxon>Morella</taxon>
    </lineage>
</organism>
<evidence type="ECO:0000313" key="10">
    <source>
        <dbReference type="EMBL" id="KAB1204121.1"/>
    </source>
</evidence>
<feature type="region of interest" description="Disordered" evidence="6">
    <location>
        <begin position="125"/>
        <end position="157"/>
    </location>
</feature>
<keyword evidence="2" id="KW-0479">Metal-binding</keyword>
<dbReference type="PROSITE" id="PS51485">
    <property type="entry name" value="PHYTOCYANIN"/>
    <property type="match status" value="1"/>
</dbReference>
<dbReference type="PANTHER" id="PTHR33021:SF70">
    <property type="entry name" value="PHYTOCYANIN DOMAIN-CONTAINING PROTEIN"/>
    <property type="match status" value="1"/>
</dbReference>
<keyword evidence="1" id="KW-0813">Transport</keyword>
<keyword evidence="7" id="KW-0812">Transmembrane</keyword>
<keyword evidence="8" id="KW-0732">Signal</keyword>
<feature type="chain" id="PRO_5025342137" evidence="8">
    <location>
        <begin position="22"/>
        <end position="183"/>
    </location>
</feature>
<reference evidence="10 11" key="1">
    <citation type="journal article" date="2019" name="Plant Biotechnol. J.">
        <title>The red bayberry genome and genetic basis of sex determination.</title>
        <authorList>
            <person name="Jia H.M."/>
            <person name="Jia H.J."/>
            <person name="Cai Q.L."/>
            <person name="Wang Y."/>
            <person name="Zhao H.B."/>
            <person name="Yang W.F."/>
            <person name="Wang G.Y."/>
            <person name="Li Y.H."/>
            <person name="Zhan D.L."/>
            <person name="Shen Y.T."/>
            <person name="Niu Q.F."/>
            <person name="Chang L."/>
            <person name="Qiu J."/>
            <person name="Zhao L."/>
            <person name="Xie H.B."/>
            <person name="Fu W.Y."/>
            <person name="Jin J."/>
            <person name="Li X.W."/>
            <person name="Jiao Y."/>
            <person name="Zhou C.C."/>
            <person name="Tu T."/>
            <person name="Chai C.Y."/>
            <person name="Gao J.L."/>
            <person name="Fan L.J."/>
            <person name="van de Weg E."/>
            <person name="Wang J.Y."/>
            <person name="Gao Z.S."/>
        </authorList>
    </citation>
    <scope>NUCLEOTIDE SEQUENCE [LARGE SCALE GENOMIC DNA]</scope>
    <source>
        <tissue evidence="10">Leaves</tissue>
    </source>
</reference>
<proteinExistence type="predicted"/>
<dbReference type="PANTHER" id="PTHR33021">
    <property type="entry name" value="BLUE COPPER PROTEIN"/>
    <property type="match status" value="1"/>
</dbReference>
<protein>
    <submittedName>
        <fullName evidence="10">Blue copper protein</fullName>
    </submittedName>
</protein>
<dbReference type="GO" id="GO:0005886">
    <property type="term" value="C:plasma membrane"/>
    <property type="evidence" value="ECO:0007669"/>
    <property type="project" value="TreeGrafter"/>
</dbReference>
<dbReference type="GO" id="GO:0009055">
    <property type="term" value="F:electron transfer activity"/>
    <property type="evidence" value="ECO:0007669"/>
    <property type="project" value="InterPro"/>
</dbReference>
<evidence type="ECO:0000256" key="3">
    <source>
        <dbReference type="ARBA" id="ARBA00022982"/>
    </source>
</evidence>
<evidence type="ECO:0000256" key="4">
    <source>
        <dbReference type="ARBA" id="ARBA00023008"/>
    </source>
</evidence>
<evidence type="ECO:0000256" key="2">
    <source>
        <dbReference type="ARBA" id="ARBA00022723"/>
    </source>
</evidence>
<keyword evidence="5" id="KW-0325">Glycoprotein</keyword>
<comment type="caution">
    <text evidence="10">The sequence shown here is derived from an EMBL/GenBank/DDBJ whole genome shotgun (WGS) entry which is preliminary data.</text>
</comment>
<feature type="signal peptide" evidence="8">
    <location>
        <begin position="1"/>
        <end position="21"/>
    </location>
</feature>
<evidence type="ECO:0000313" key="11">
    <source>
        <dbReference type="Proteomes" id="UP000516437"/>
    </source>
</evidence>
<dbReference type="GO" id="GO:0046872">
    <property type="term" value="F:metal ion binding"/>
    <property type="evidence" value="ECO:0007669"/>
    <property type="project" value="UniProtKB-KW"/>
</dbReference>
<dbReference type="SUPFAM" id="SSF49503">
    <property type="entry name" value="Cupredoxins"/>
    <property type="match status" value="1"/>
</dbReference>
<evidence type="ECO:0000259" key="9">
    <source>
        <dbReference type="PROSITE" id="PS51485"/>
    </source>
</evidence>
<dbReference type="Pfam" id="PF02298">
    <property type="entry name" value="Cu_bind_like"/>
    <property type="match status" value="1"/>
</dbReference>
<keyword evidence="3" id="KW-0249">Electron transport</keyword>
<dbReference type="Proteomes" id="UP000516437">
    <property type="component" value="Chromosome 8"/>
</dbReference>
<gene>
    <name evidence="10" type="ORF">CJ030_MR8G001633</name>
</gene>
<evidence type="ECO:0000256" key="1">
    <source>
        <dbReference type="ARBA" id="ARBA00022448"/>
    </source>
</evidence>
<dbReference type="AlphaFoldDB" id="A0A6A1UV36"/>
<dbReference type="Gene3D" id="2.60.40.420">
    <property type="entry name" value="Cupredoxins - blue copper proteins"/>
    <property type="match status" value="1"/>
</dbReference>
<accession>A0A6A1UV36</accession>
<keyword evidence="7" id="KW-1133">Transmembrane helix</keyword>
<feature type="compositionally biased region" description="Polar residues" evidence="6">
    <location>
        <begin position="137"/>
        <end position="157"/>
    </location>
</feature>